<dbReference type="Pfam" id="PF04233">
    <property type="entry name" value="Phage_Mu_F"/>
    <property type="match status" value="1"/>
</dbReference>
<dbReference type="InterPro" id="IPR006528">
    <property type="entry name" value="Phage_head_morphogenesis_dom"/>
</dbReference>
<evidence type="ECO:0000313" key="3">
    <source>
        <dbReference type="Proteomes" id="UP001293791"/>
    </source>
</evidence>
<dbReference type="RefSeq" id="WP_322497556.1">
    <property type="nucleotide sequence ID" value="NZ_JARGYT010000018.1"/>
</dbReference>
<gene>
    <name evidence="2" type="ORF">Cyrtocomes_00436</name>
</gene>
<feature type="domain" description="Phage head morphogenesis" evidence="1">
    <location>
        <begin position="33"/>
        <end position="77"/>
    </location>
</feature>
<dbReference type="EMBL" id="JARGYT010000018">
    <property type="protein sequence ID" value="MDZ5762069.1"/>
    <property type="molecule type" value="Genomic_DNA"/>
</dbReference>
<comment type="caution">
    <text evidence="2">The sequence shown here is derived from an EMBL/GenBank/DDBJ whole genome shotgun (WGS) entry which is preliminary data.</text>
</comment>
<keyword evidence="3" id="KW-1185">Reference proteome</keyword>
<proteinExistence type="predicted"/>
<accession>A0ABU5L8A5</accession>
<reference evidence="2 3" key="1">
    <citation type="submission" date="2023-02" db="EMBL/GenBank/DDBJ databases">
        <title>Host association and intracellularity evolved multiple times independently in the Rickettsiales.</title>
        <authorList>
            <person name="Castelli M."/>
            <person name="Nardi T."/>
            <person name="Gammuto L."/>
            <person name="Bellinzona G."/>
            <person name="Sabaneyeva E."/>
            <person name="Potekhin A."/>
            <person name="Serra V."/>
            <person name="Petroni G."/>
            <person name="Sassera D."/>
        </authorList>
    </citation>
    <scope>NUCLEOTIDE SEQUENCE [LARGE SCALE GENOMIC DNA]</scope>
    <source>
        <strain evidence="2 3">BOD18</strain>
    </source>
</reference>
<organism evidence="2 3">
    <name type="scientific">Candidatus Cyrtobacter comes</name>
    <dbReference type="NCBI Taxonomy" id="675776"/>
    <lineage>
        <taxon>Bacteria</taxon>
        <taxon>Pseudomonadati</taxon>
        <taxon>Pseudomonadota</taxon>
        <taxon>Alphaproteobacteria</taxon>
        <taxon>Rickettsiales</taxon>
        <taxon>Candidatus Midichloriaceae</taxon>
        <taxon>Candidatus Cyrtobacter</taxon>
    </lineage>
</organism>
<evidence type="ECO:0000259" key="1">
    <source>
        <dbReference type="Pfam" id="PF04233"/>
    </source>
</evidence>
<evidence type="ECO:0000313" key="2">
    <source>
        <dbReference type="EMBL" id="MDZ5762069.1"/>
    </source>
</evidence>
<protein>
    <submittedName>
        <fullName evidence="2">Phage-domain containing protein</fullName>
    </submittedName>
</protein>
<dbReference type="Proteomes" id="UP001293791">
    <property type="component" value="Unassembled WGS sequence"/>
</dbReference>
<sequence length="105" mass="12000">MKKIYNVHDQESCIKYGAPVPITKGYFQEEAIPQIYVWRTIGDEKVRTSHQENKIFTKNNPPATGGHPGADYNCRCIAEPYIQGVTEYAHQTVISDTTERLKQWG</sequence>
<name>A0ABU5L8A5_9RICK</name>